<dbReference type="GO" id="GO:0009691">
    <property type="term" value="P:cytokinin biosynthetic process"/>
    <property type="evidence" value="ECO:0007669"/>
    <property type="project" value="UniProtKB-UniRule"/>
</dbReference>
<dbReference type="Proteomes" id="UP000886058">
    <property type="component" value="Unassembled WGS sequence"/>
</dbReference>
<evidence type="ECO:0000256" key="2">
    <source>
        <dbReference type="ARBA" id="ARBA00006763"/>
    </source>
</evidence>
<keyword evidence="3" id="KW-0378">Hydrolase</keyword>
<dbReference type="SUPFAM" id="SSF102405">
    <property type="entry name" value="MCP/YpsA-like"/>
    <property type="match status" value="1"/>
</dbReference>
<dbReference type="EC" id="3.2.2.n1" evidence="3"/>
<sequence>MIRSVTVYCSSSNLAPEPYFSQAETLGRGLAERGIDLVFGGGHVGLMGRTADAALKAGGKVKGIIPRFLEEREVAHAGLTELHVVETMHQRKMLLTDWADAFVILPGGLGTLDELMEILTWKHLVQHRKPIILLNTEGFWNQLLHFFERIAADRMVKPGYENYYDVRNSASDVLALIDSINTSCS</sequence>
<dbReference type="GO" id="GO:0008714">
    <property type="term" value="F:AMP nucleosidase activity"/>
    <property type="evidence" value="ECO:0007669"/>
    <property type="project" value="UniProtKB-EC"/>
</dbReference>
<comment type="caution">
    <text evidence="4">The sequence shown here is derived from an EMBL/GenBank/DDBJ whole genome shotgun (WGS) entry which is preliminary data.</text>
</comment>
<dbReference type="Pfam" id="PF03641">
    <property type="entry name" value="Lysine_decarbox"/>
    <property type="match status" value="1"/>
</dbReference>
<comment type="catalytic activity">
    <reaction evidence="1">
        <text>AMP + H2O = D-ribose 5-phosphate + adenine</text>
        <dbReference type="Rhea" id="RHEA:20129"/>
        <dbReference type="ChEBI" id="CHEBI:15377"/>
        <dbReference type="ChEBI" id="CHEBI:16708"/>
        <dbReference type="ChEBI" id="CHEBI:78346"/>
        <dbReference type="ChEBI" id="CHEBI:456215"/>
        <dbReference type="EC" id="3.2.2.4"/>
    </reaction>
</comment>
<dbReference type="InterPro" id="IPR031100">
    <property type="entry name" value="LOG_fam"/>
</dbReference>
<dbReference type="PANTHER" id="PTHR31223:SF70">
    <property type="entry name" value="LOG FAMILY PROTEIN YJL055W"/>
    <property type="match status" value="1"/>
</dbReference>
<organism evidence="4">
    <name type="scientific">Chlorobaculum parvum</name>
    <dbReference type="NCBI Taxonomy" id="274539"/>
    <lineage>
        <taxon>Bacteria</taxon>
        <taxon>Pseudomonadati</taxon>
        <taxon>Chlorobiota</taxon>
        <taxon>Chlorobiia</taxon>
        <taxon>Chlorobiales</taxon>
        <taxon>Chlorobiaceae</taxon>
        <taxon>Chlorobaculum</taxon>
    </lineage>
</organism>
<keyword evidence="3" id="KW-0203">Cytokinin biosynthesis</keyword>
<dbReference type="PANTHER" id="PTHR31223">
    <property type="entry name" value="LOG FAMILY PROTEIN YJL055W"/>
    <property type="match status" value="1"/>
</dbReference>
<evidence type="ECO:0000313" key="4">
    <source>
        <dbReference type="EMBL" id="HHE31200.1"/>
    </source>
</evidence>
<evidence type="ECO:0000256" key="3">
    <source>
        <dbReference type="RuleBase" id="RU363015"/>
    </source>
</evidence>
<name>A0A7C5HLF6_9CHLB</name>
<dbReference type="AlphaFoldDB" id="A0A7C5HLF6"/>
<proteinExistence type="inferred from homology"/>
<dbReference type="EMBL" id="DRSQ01000019">
    <property type="protein sequence ID" value="HHE31200.1"/>
    <property type="molecule type" value="Genomic_DNA"/>
</dbReference>
<protein>
    <recommendedName>
        <fullName evidence="3">Cytokinin riboside 5'-monophosphate phosphoribohydrolase</fullName>
        <ecNumber evidence="3">3.2.2.n1</ecNumber>
    </recommendedName>
</protein>
<dbReference type="NCBIfam" id="TIGR00730">
    <property type="entry name" value="Rossman fold protein, TIGR00730 family"/>
    <property type="match status" value="1"/>
</dbReference>
<dbReference type="Gene3D" id="3.40.50.450">
    <property type="match status" value="1"/>
</dbReference>
<reference evidence="4" key="1">
    <citation type="journal article" date="2020" name="mSystems">
        <title>Genome- and Community-Level Interaction Insights into Carbon Utilization and Element Cycling Functions of Hydrothermarchaeota in Hydrothermal Sediment.</title>
        <authorList>
            <person name="Zhou Z."/>
            <person name="Liu Y."/>
            <person name="Xu W."/>
            <person name="Pan J."/>
            <person name="Luo Z.H."/>
            <person name="Li M."/>
        </authorList>
    </citation>
    <scope>NUCLEOTIDE SEQUENCE [LARGE SCALE GENOMIC DNA]</scope>
    <source>
        <strain evidence="4">HyVt-633</strain>
    </source>
</reference>
<gene>
    <name evidence="4" type="ORF">ENL07_00805</name>
</gene>
<evidence type="ECO:0000256" key="1">
    <source>
        <dbReference type="ARBA" id="ARBA00000274"/>
    </source>
</evidence>
<dbReference type="GO" id="GO:0005829">
    <property type="term" value="C:cytosol"/>
    <property type="evidence" value="ECO:0007669"/>
    <property type="project" value="TreeGrafter"/>
</dbReference>
<dbReference type="InterPro" id="IPR005269">
    <property type="entry name" value="LOG"/>
</dbReference>
<comment type="similarity">
    <text evidence="2 3">Belongs to the LOG family.</text>
</comment>
<accession>A0A7C5HLF6</accession>